<dbReference type="GO" id="GO:0000287">
    <property type="term" value="F:magnesium ion binding"/>
    <property type="evidence" value="ECO:0007669"/>
    <property type="project" value="UniProtKB-UniRule"/>
</dbReference>
<comment type="function">
    <text evidence="5">Toxic component of a toxin-antitoxin (TA) system. An RNase.</text>
</comment>
<dbReference type="Gene3D" id="3.40.50.1010">
    <property type="entry name" value="5'-nuclease"/>
    <property type="match status" value="1"/>
</dbReference>
<keyword evidence="1 5" id="KW-1277">Toxin-antitoxin system</keyword>
<dbReference type="GO" id="GO:0004540">
    <property type="term" value="F:RNA nuclease activity"/>
    <property type="evidence" value="ECO:0007669"/>
    <property type="project" value="InterPro"/>
</dbReference>
<dbReference type="AlphaFoldDB" id="H5SEU5"/>
<evidence type="ECO:0000259" key="6">
    <source>
        <dbReference type="SMART" id="SM00670"/>
    </source>
</evidence>
<dbReference type="InterPro" id="IPR029060">
    <property type="entry name" value="PIN-like_dom_sf"/>
</dbReference>
<dbReference type="InterPro" id="IPR022907">
    <property type="entry name" value="VapC_family"/>
</dbReference>
<dbReference type="HAMAP" id="MF_00265">
    <property type="entry name" value="VapC_Nob1"/>
    <property type="match status" value="1"/>
</dbReference>
<comment type="similarity">
    <text evidence="5">Belongs to the PINc/VapC protein family.</text>
</comment>
<dbReference type="InterPro" id="IPR002716">
    <property type="entry name" value="PIN_dom"/>
</dbReference>
<dbReference type="GO" id="GO:0090729">
    <property type="term" value="F:toxin activity"/>
    <property type="evidence" value="ECO:0007669"/>
    <property type="project" value="UniProtKB-KW"/>
</dbReference>
<gene>
    <name evidence="5" type="primary">vapC</name>
    <name evidence="7" type="ORF">HGMM_F17E10C11</name>
</gene>
<feature type="binding site" evidence="5">
    <location>
        <position position="101"/>
    </location>
    <ligand>
        <name>Mg(2+)</name>
        <dbReference type="ChEBI" id="CHEBI:18420"/>
    </ligand>
</feature>
<protein>
    <recommendedName>
        <fullName evidence="5">Ribonuclease VapC</fullName>
        <shortName evidence="5">RNase VapC</shortName>
        <ecNumber evidence="5">3.1.-.-</ecNumber>
    </recommendedName>
    <alternativeName>
        <fullName evidence="5">Toxin VapC</fullName>
    </alternativeName>
</protein>
<keyword evidence="3 5" id="KW-0479">Metal-binding</keyword>
<keyword evidence="2 5" id="KW-0540">Nuclease</keyword>
<evidence type="ECO:0000256" key="3">
    <source>
        <dbReference type="ARBA" id="ARBA00022723"/>
    </source>
</evidence>
<reference evidence="7" key="1">
    <citation type="journal article" date="2005" name="Environ. Microbiol.">
        <title>Genetic and functional properties of uncultivated thermophilic crenarchaeotes from a subsurface gold mine as revealed by analysis of genome fragments.</title>
        <authorList>
            <person name="Nunoura T."/>
            <person name="Hirayama H."/>
            <person name="Takami H."/>
            <person name="Oida H."/>
            <person name="Nishi S."/>
            <person name="Shimamura S."/>
            <person name="Suzuki Y."/>
            <person name="Inagaki F."/>
            <person name="Takai K."/>
            <person name="Nealson K.H."/>
            <person name="Horikoshi K."/>
        </authorList>
    </citation>
    <scope>NUCLEOTIDE SEQUENCE</scope>
</reference>
<dbReference type="InterPro" id="IPR051619">
    <property type="entry name" value="TypeII_TA_RNase_PINc/VapC"/>
</dbReference>
<dbReference type="SMART" id="SM00670">
    <property type="entry name" value="PINc"/>
    <property type="match status" value="1"/>
</dbReference>
<comment type="cofactor">
    <cofactor evidence="5">
        <name>Mg(2+)</name>
        <dbReference type="ChEBI" id="CHEBI:18420"/>
    </cofactor>
</comment>
<keyword evidence="5" id="KW-0460">Magnesium</keyword>
<feature type="domain" description="PIN" evidence="6">
    <location>
        <begin position="1"/>
        <end position="124"/>
    </location>
</feature>
<dbReference type="PANTHER" id="PTHR35901">
    <property type="entry name" value="RIBONUCLEASE VAPC3"/>
    <property type="match status" value="1"/>
</dbReference>
<name>H5SEU5_9BACT</name>
<feature type="binding site" evidence="5">
    <location>
        <position position="6"/>
    </location>
    <ligand>
        <name>Mg(2+)</name>
        <dbReference type="ChEBI" id="CHEBI:18420"/>
    </ligand>
</feature>
<organism evidence="7">
    <name type="scientific">uncultured Acetothermia bacterium</name>
    <dbReference type="NCBI Taxonomy" id="236499"/>
    <lineage>
        <taxon>Bacteria</taxon>
        <taxon>Candidatus Bipolaricaulota</taxon>
        <taxon>environmental samples</taxon>
    </lineage>
</organism>
<dbReference type="EC" id="3.1.-.-" evidence="5"/>
<dbReference type="GO" id="GO:0016787">
    <property type="term" value="F:hydrolase activity"/>
    <property type="evidence" value="ECO:0007669"/>
    <property type="project" value="UniProtKB-KW"/>
</dbReference>
<reference evidence="7" key="2">
    <citation type="journal article" date="2012" name="PLoS ONE">
        <title>A Deeply Branching Thermophilic Bacterium with an Ancient Acetyl-CoA Pathway Dominates a Subsurface Ecosystem.</title>
        <authorList>
            <person name="Takami H."/>
            <person name="Noguchi H."/>
            <person name="Takaki Y."/>
            <person name="Uchiyama I."/>
            <person name="Toyoda A."/>
            <person name="Nishi S."/>
            <person name="Chee G.-J."/>
            <person name="Arai W."/>
            <person name="Nunoura T."/>
            <person name="Itoh T."/>
            <person name="Hattori M."/>
            <person name="Takai K."/>
        </authorList>
    </citation>
    <scope>NUCLEOTIDE SEQUENCE</scope>
</reference>
<evidence type="ECO:0000313" key="7">
    <source>
        <dbReference type="EMBL" id="BAL54681.1"/>
    </source>
</evidence>
<dbReference type="Pfam" id="PF01850">
    <property type="entry name" value="PIN"/>
    <property type="match status" value="1"/>
</dbReference>
<keyword evidence="5" id="KW-0800">Toxin</keyword>
<evidence type="ECO:0000256" key="2">
    <source>
        <dbReference type="ARBA" id="ARBA00022722"/>
    </source>
</evidence>
<sequence length="140" mass="15467">MKLVFDSNILVSSLDSNDLFHAECYPVFEKLLSSEIEALCPALVLVETACVIRRRTNSEELAVATYKNLARLPSITWLDITLDVAERACVLCSQTGLRGGDAIVLQVAEQYGIPLLTKDQEMKAKAPKGILIFEPSDLRL</sequence>
<accession>H5SEU5</accession>
<evidence type="ECO:0000256" key="5">
    <source>
        <dbReference type="HAMAP-Rule" id="MF_00265"/>
    </source>
</evidence>
<dbReference type="SUPFAM" id="SSF88723">
    <property type="entry name" value="PIN domain-like"/>
    <property type="match status" value="1"/>
</dbReference>
<evidence type="ECO:0000256" key="1">
    <source>
        <dbReference type="ARBA" id="ARBA00022649"/>
    </source>
</evidence>
<evidence type="ECO:0000256" key="4">
    <source>
        <dbReference type="ARBA" id="ARBA00022801"/>
    </source>
</evidence>
<dbReference type="EMBL" id="AP011697">
    <property type="protein sequence ID" value="BAL54681.1"/>
    <property type="molecule type" value="Genomic_DNA"/>
</dbReference>
<dbReference type="PANTHER" id="PTHR35901:SF1">
    <property type="entry name" value="EXONUCLEASE VAPC9"/>
    <property type="match status" value="1"/>
</dbReference>
<keyword evidence="4 5" id="KW-0378">Hydrolase</keyword>
<proteinExistence type="inferred from homology"/>